<accession>A0A518KBG5</accession>
<feature type="transmembrane region" description="Helical" evidence="8">
    <location>
        <begin position="159"/>
        <end position="179"/>
    </location>
</feature>
<evidence type="ECO:0000313" key="10">
    <source>
        <dbReference type="Proteomes" id="UP000316426"/>
    </source>
</evidence>
<proteinExistence type="predicted"/>
<dbReference type="InterPro" id="IPR026392">
    <property type="entry name" value="Exo/Archaeosortase_dom"/>
</dbReference>
<keyword evidence="10" id="KW-1185">Reference proteome</keyword>
<reference evidence="9 10" key="1">
    <citation type="submission" date="2019-02" db="EMBL/GenBank/DDBJ databases">
        <title>Deep-cultivation of Planctomycetes and their phenomic and genomic characterization uncovers novel biology.</title>
        <authorList>
            <person name="Wiegand S."/>
            <person name="Jogler M."/>
            <person name="Boedeker C."/>
            <person name="Pinto D."/>
            <person name="Vollmers J."/>
            <person name="Rivas-Marin E."/>
            <person name="Kohn T."/>
            <person name="Peeters S.H."/>
            <person name="Heuer A."/>
            <person name="Rast P."/>
            <person name="Oberbeckmann S."/>
            <person name="Bunk B."/>
            <person name="Jeske O."/>
            <person name="Meyerdierks A."/>
            <person name="Storesund J.E."/>
            <person name="Kallscheuer N."/>
            <person name="Luecker S."/>
            <person name="Lage O.M."/>
            <person name="Pohl T."/>
            <person name="Merkel B.J."/>
            <person name="Hornburger P."/>
            <person name="Mueller R.-W."/>
            <person name="Bruemmer F."/>
            <person name="Labrenz M."/>
            <person name="Spormann A.M."/>
            <person name="Op den Camp H."/>
            <person name="Overmann J."/>
            <person name="Amann R."/>
            <person name="Jetten M.S.M."/>
            <person name="Mascher T."/>
            <person name="Medema M.H."/>
            <person name="Devos D.P."/>
            <person name="Kaster A.-K."/>
            <person name="Ovreas L."/>
            <person name="Rohde M."/>
            <person name="Galperin M.Y."/>
            <person name="Jogler C."/>
        </authorList>
    </citation>
    <scope>NUCLEOTIDE SEQUENCE [LARGE SCALE GENOMIC DNA]</scope>
    <source>
        <strain evidence="9 10">Spa11</strain>
    </source>
</reference>
<comment type="subcellular location">
    <subcellularLocation>
        <location evidence="1">Cell membrane</location>
        <topology evidence="1">Multi-pass membrane protein</topology>
    </subcellularLocation>
</comment>
<dbReference type="GO" id="GO:0008233">
    <property type="term" value="F:peptidase activity"/>
    <property type="evidence" value="ECO:0007669"/>
    <property type="project" value="UniProtKB-KW"/>
</dbReference>
<sequence>MVRAWNSNPDYSHGYLVLPIAVYFLWARRNAIASEVIAPSWAGIALLGGIVAIRYFSAKYYLGPVDSWTFPLSIAGIVLAIGGWRCLRWSLPSIAFLYFMIPIPYSAETWLSVPLQAVATKLATESLLLLGQPAIAEGNVIWIEDHPLMVAEACSGLRILVGISALAFAFVLFSSWSWWQKAMVLVATVPVALAANAARIVVTGLLHRLVSGEVAKQFSHDMAGLVMIPFAALLFFGLLVYVEALFPRVQTISPSAVVRSSGSDR</sequence>
<dbReference type="GO" id="GO:0006508">
    <property type="term" value="P:proteolysis"/>
    <property type="evidence" value="ECO:0007669"/>
    <property type="project" value="UniProtKB-KW"/>
</dbReference>
<keyword evidence="7 8" id="KW-0472">Membrane</keyword>
<dbReference type="AlphaFoldDB" id="A0A518KBG5"/>
<evidence type="ECO:0000313" key="9">
    <source>
        <dbReference type="EMBL" id="QDV75130.1"/>
    </source>
</evidence>
<dbReference type="EMBL" id="CP036349">
    <property type="protein sequence ID" value="QDV75130.1"/>
    <property type="molecule type" value="Genomic_DNA"/>
</dbReference>
<evidence type="ECO:0000256" key="4">
    <source>
        <dbReference type="ARBA" id="ARBA00022692"/>
    </source>
</evidence>
<dbReference type="Proteomes" id="UP000316426">
    <property type="component" value="Chromosome"/>
</dbReference>
<feature type="transmembrane region" description="Helical" evidence="8">
    <location>
        <begin position="36"/>
        <end position="56"/>
    </location>
</feature>
<keyword evidence="6 8" id="KW-1133">Transmembrane helix</keyword>
<evidence type="ECO:0000256" key="7">
    <source>
        <dbReference type="ARBA" id="ARBA00023136"/>
    </source>
</evidence>
<evidence type="ECO:0000256" key="8">
    <source>
        <dbReference type="SAM" id="Phobius"/>
    </source>
</evidence>
<dbReference type="InterPro" id="IPR013426">
    <property type="entry name" value="EpsH-like"/>
</dbReference>
<feature type="transmembrane region" description="Helical" evidence="8">
    <location>
        <begin position="68"/>
        <end position="87"/>
    </location>
</feature>
<keyword evidence="2" id="KW-1003">Cell membrane</keyword>
<name>A0A518KBG5_9BACT</name>
<keyword evidence="3" id="KW-0645">Protease</keyword>
<evidence type="ECO:0000256" key="5">
    <source>
        <dbReference type="ARBA" id="ARBA00022801"/>
    </source>
</evidence>
<dbReference type="Pfam" id="PF09721">
    <property type="entry name" value="Exosortase_EpsH"/>
    <property type="match status" value="1"/>
</dbReference>
<organism evidence="9 10">
    <name type="scientific">Botrimarina mediterranea</name>
    <dbReference type="NCBI Taxonomy" id="2528022"/>
    <lineage>
        <taxon>Bacteria</taxon>
        <taxon>Pseudomonadati</taxon>
        <taxon>Planctomycetota</taxon>
        <taxon>Planctomycetia</taxon>
        <taxon>Pirellulales</taxon>
        <taxon>Lacipirellulaceae</taxon>
        <taxon>Botrimarina</taxon>
    </lineage>
</organism>
<evidence type="ECO:0000256" key="3">
    <source>
        <dbReference type="ARBA" id="ARBA00022670"/>
    </source>
</evidence>
<gene>
    <name evidence="9" type="ORF">Spa11_33400</name>
</gene>
<evidence type="ECO:0000256" key="6">
    <source>
        <dbReference type="ARBA" id="ARBA00022989"/>
    </source>
</evidence>
<evidence type="ECO:0000256" key="2">
    <source>
        <dbReference type="ARBA" id="ARBA00022475"/>
    </source>
</evidence>
<dbReference type="InterPro" id="IPR019127">
    <property type="entry name" value="Exosortase"/>
</dbReference>
<evidence type="ECO:0000256" key="1">
    <source>
        <dbReference type="ARBA" id="ARBA00004651"/>
    </source>
</evidence>
<dbReference type="KEGG" id="bmei:Spa11_33400"/>
<protein>
    <submittedName>
        <fullName evidence="9">Transmembrane exosortase (Exosortase_EpsH)</fullName>
    </submittedName>
</protein>
<keyword evidence="5" id="KW-0378">Hydrolase</keyword>
<dbReference type="NCBIfam" id="TIGR04178">
    <property type="entry name" value="exo_archaeo"/>
    <property type="match status" value="1"/>
</dbReference>
<keyword evidence="4 8" id="KW-0812">Transmembrane</keyword>
<feature type="transmembrane region" description="Helical" evidence="8">
    <location>
        <begin position="12"/>
        <end position="29"/>
    </location>
</feature>
<dbReference type="GO" id="GO:0005886">
    <property type="term" value="C:plasma membrane"/>
    <property type="evidence" value="ECO:0007669"/>
    <property type="project" value="UniProtKB-SubCell"/>
</dbReference>
<dbReference type="NCBIfam" id="TIGR02602">
    <property type="entry name" value="8TM_EpsH"/>
    <property type="match status" value="1"/>
</dbReference>
<feature type="transmembrane region" description="Helical" evidence="8">
    <location>
        <begin position="185"/>
        <end position="210"/>
    </location>
</feature>
<feature type="transmembrane region" description="Helical" evidence="8">
    <location>
        <begin position="222"/>
        <end position="242"/>
    </location>
</feature>